<feature type="domain" description="Putative peptidoglycan binding" evidence="1">
    <location>
        <begin position="2"/>
        <end position="49"/>
    </location>
</feature>
<keyword evidence="3" id="KW-1185">Reference proteome</keyword>
<dbReference type="RefSeq" id="WP_166909258.1">
    <property type="nucleotide sequence ID" value="NZ_JAASRS010000001.1"/>
</dbReference>
<comment type="caution">
    <text evidence="2">The sequence shown here is derived from an EMBL/GenBank/DDBJ whole genome shotgun (WGS) entry which is preliminary data.</text>
</comment>
<gene>
    <name evidence="2" type="ORF">BDD39_001315</name>
</gene>
<dbReference type="Proteomes" id="UP000532769">
    <property type="component" value="Unassembled WGS sequence"/>
</dbReference>
<dbReference type="InterPro" id="IPR014927">
    <property type="entry name" value="PG-bd_2"/>
</dbReference>
<dbReference type="Pfam" id="PF08823">
    <property type="entry name" value="PG_binding_2"/>
    <property type="match status" value="1"/>
</dbReference>
<reference evidence="2 3" key="1">
    <citation type="submission" date="2020-03" db="EMBL/GenBank/DDBJ databases">
        <title>Genomic Encyclopedia of Archaeal and Bacterial Type Strains, Phase II (KMG-II): from individual species to whole genera.</title>
        <authorList>
            <person name="Goeker M."/>
        </authorList>
    </citation>
    <scope>NUCLEOTIDE SEQUENCE [LARGE SCALE GENOMIC DNA]</scope>
    <source>
        <strain evidence="2 3">DSM 4749</strain>
    </source>
</reference>
<evidence type="ECO:0000259" key="1">
    <source>
        <dbReference type="Pfam" id="PF08823"/>
    </source>
</evidence>
<name>A0A846MIM6_9BACL</name>
<accession>A0A846MIM6</accession>
<sequence>MKGEVKEEFVRHLSRFGYFQQMDEGDIHTENLEERELEKGKIDRGIWEYTKKQR</sequence>
<organism evidence="2 3">
    <name type="scientific">Saccharococcus thermophilus</name>
    <dbReference type="NCBI Taxonomy" id="29396"/>
    <lineage>
        <taxon>Bacteria</taxon>
        <taxon>Bacillati</taxon>
        <taxon>Bacillota</taxon>
        <taxon>Bacilli</taxon>
        <taxon>Bacillales</taxon>
        <taxon>Anoxybacillaceae</taxon>
        <taxon>Saccharococcus</taxon>
    </lineage>
</organism>
<dbReference type="AlphaFoldDB" id="A0A846MIM6"/>
<proteinExistence type="predicted"/>
<evidence type="ECO:0000313" key="3">
    <source>
        <dbReference type="Proteomes" id="UP000532769"/>
    </source>
</evidence>
<dbReference type="EMBL" id="JAASRS010000001">
    <property type="protein sequence ID" value="NIK14805.1"/>
    <property type="molecule type" value="Genomic_DNA"/>
</dbReference>
<protein>
    <recommendedName>
        <fullName evidence="1">Putative peptidoglycan binding domain-containing protein</fullName>
    </recommendedName>
</protein>
<evidence type="ECO:0000313" key="2">
    <source>
        <dbReference type="EMBL" id="NIK14805.1"/>
    </source>
</evidence>